<proteinExistence type="predicted"/>
<evidence type="ECO:0000313" key="1">
    <source>
        <dbReference type="EMBL" id="VFQ45913.1"/>
    </source>
</evidence>
<organism evidence="1 2">
    <name type="scientific">Desulfoluna butyratoxydans</name>
    <dbReference type="NCBI Taxonomy" id="231438"/>
    <lineage>
        <taxon>Bacteria</taxon>
        <taxon>Pseudomonadati</taxon>
        <taxon>Thermodesulfobacteriota</taxon>
        <taxon>Desulfobacteria</taxon>
        <taxon>Desulfobacterales</taxon>
        <taxon>Desulfolunaceae</taxon>
        <taxon>Desulfoluna</taxon>
    </lineage>
</organism>
<dbReference type="Proteomes" id="UP000507962">
    <property type="component" value="Unassembled WGS sequence"/>
</dbReference>
<dbReference type="RefSeq" id="WP_180142992.1">
    <property type="nucleotide sequence ID" value="NZ_CAADHO010000006.1"/>
</dbReference>
<dbReference type="EMBL" id="CAADHO010000006">
    <property type="protein sequence ID" value="VFQ45913.1"/>
    <property type="molecule type" value="Genomic_DNA"/>
</dbReference>
<sequence>MLDYIIRPEHALILIWNRGETSPEETIEQLDIMRADPNYSHGFDTLSDITDLTTDFTRQEIVHMARYAEDLPRPETAGPTKNAIVAPADRTFGTSRMFEQLTNGFVPFKVGVFRDRASALTWLDKDPGAMEHLLSIGCPHP</sequence>
<evidence type="ECO:0000313" key="2">
    <source>
        <dbReference type="Proteomes" id="UP000507962"/>
    </source>
</evidence>
<dbReference type="AlphaFoldDB" id="A0A4U8YWV4"/>
<accession>A0A4U8YWV4</accession>
<evidence type="ECO:0008006" key="3">
    <source>
        <dbReference type="Google" id="ProtNLM"/>
    </source>
</evidence>
<protein>
    <recommendedName>
        <fullName evidence="3">STAS/SEC14 domain-containing protein</fullName>
    </recommendedName>
</protein>
<reference evidence="1 2" key="1">
    <citation type="submission" date="2019-03" db="EMBL/GenBank/DDBJ databases">
        <authorList>
            <person name="Nijsse B."/>
        </authorList>
    </citation>
    <scope>NUCLEOTIDE SEQUENCE [LARGE SCALE GENOMIC DNA]</scope>
    <source>
        <strain evidence="1">Desulfoluna butyratoxydans MSL71</strain>
    </source>
</reference>
<gene>
    <name evidence="1" type="ORF">MSL71_35760</name>
</gene>
<name>A0A4U8YWV4_9BACT</name>
<keyword evidence="2" id="KW-1185">Reference proteome</keyword>